<reference evidence="1 2" key="1">
    <citation type="journal article" date="2018" name="Nat. Ecol. Evol.">
        <title>Shark genomes provide insights into elasmobranch evolution and the origin of vertebrates.</title>
        <authorList>
            <person name="Hara Y"/>
            <person name="Yamaguchi K"/>
            <person name="Onimaru K"/>
            <person name="Kadota M"/>
            <person name="Koyanagi M"/>
            <person name="Keeley SD"/>
            <person name="Tatsumi K"/>
            <person name="Tanaka K"/>
            <person name="Motone F"/>
            <person name="Kageyama Y"/>
            <person name="Nozu R"/>
            <person name="Adachi N"/>
            <person name="Nishimura O"/>
            <person name="Nakagawa R"/>
            <person name="Tanegashima C"/>
            <person name="Kiyatake I"/>
            <person name="Matsumoto R"/>
            <person name="Murakumo K"/>
            <person name="Nishida K"/>
            <person name="Terakita A"/>
            <person name="Kuratani S"/>
            <person name="Sato K"/>
            <person name="Hyodo S Kuraku.S."/>
        </authorList>
    </citation>
    <scope>NUCLEOTIDE SEQUENCE [LARGE SCALE GENOMIC DNA]</scope>
</reference>
<keyword evidence="2" id="KW-1185">Reference proteome</keyword>
<dbReference type="EMBL" id="BEZZ01001012">
    <property type="protein sequence ID" value="GCC37507.1"/>
    <property type="molecule type" value="Genomic_DNA"/>
</dbReference>
<accession>A0A401T4G3</accession>
<protein>
    <submittedName>
        <fullName evidence="1">Uncharacterized protein</fullName>
    </submittedName>
</protein>
<evidence type="ECO:0000313" key="1">
    <source>
        <dbReference type="EMBL" id="GCC37507.1"/>
    </source>
</evidence>
<organism evidence="1 2">
    <name type="scientific">Chiloscyllium punctatum</name>
    <name type="common">Brownbanded bambooshark</name>
    <name type="synonym">Hemiscyllium punctatum</name>
    <dbReference type="NCBI Taxonomy" id="137246"/>
    <lineage>
        <taxon>Eukaryota</taxon>
        <taxon>Metazoa</taxon>
        <taxon>Chordata</taxon>
        <taxon>Craniata</taxon>
        <taxon>Vertebrata</taxon>
        <taxon>Chondrichthyes</taxon>
        <taxon>Elasmobranchii</taxon>
        <taxon>Galeomorphii</taxon>
        <taxon>Galeoidea</taxon>
        <taxon>Orectolobiformes</taxon>
        <taxon>Hemiscylliidae</taxon>
        <taxon>Chiloscyllium</taxon>
    </lineage>
</organism>
<name>A0A401T4G3_CHIPU</name>
<sequence length="140" mass="15984">MIEWQRRLDGLNGPPQLVHPAVIRNQADHALRATAQAHGTRPEHAQCDAHGADTPRARRSLRLHRRIVVDDDLQVELSSRVSYQDVTESLDSSKYEYLQVWNFVLKRFVVFGCDRRHQRRGGFAVGKLTPNVTYGSDRVA</sequence>
<proteinExistence type="predicted"/>
<comment type="caution">
    <text evidence="1">The sequence shown here is derived from an EMBL/GenBank/DDBJ whole genome shotgun (WGS) entry which is preliminary data.</text>
</comment>
<dbReference type="Proteomes" id="UP000287033">
    <property type="component" value="Unassembled WGS sequence"/>
</dbReference>
<evidence type="ECO:0000313" key="2">
    <source>
        <dbReference type="Proteomes" id="UP000287033"/>
    </source>
</evidence>
<dbReference type="AlphaFoldDB" id="A0A401T4G3"/>
<gene>
    <name evidence="1" type="ORF">chiPu_0016011</name>
</gene>